<dbReference type="RefSeq" id="WP_021978179.1">
    <property type="nucleotide sequence ID" value="NZ_JAAIUP010000019.1"/>
</dbReference>
<comment type="caution">
    <text evidence="2">The sequence shown here is derived from an EMBL/GenBank/DDBJ whole genome shotgun (WGS) entry which is preliminary data.</text>
</comment>
<feature type="transmembrane region" description="Helical" evidence="1">
    <location>
        <begin position="220"/>
        <end position="238"/>
    </location>
</feature>
<feature type="transmembrane region" description="Helical" evidence="1">
    <location>
        <begin position="65"/>
        <end position="87"/>
    </location>
</feature>
<name>A0ABW9X4K9_9FIRM</name>
<dbReference type="EMBL" id="WWVW01000012">
    <property type="protein sequence ID" value="MZL77257.1"/>
    <property type="molecule type" value="Genomic_DNA"/>
</dbReference>
<feature type="transmembrane region" description="Helical" evidence="1">
    <location>
        <begin position="190"/>
        <end position="208"/>
    </location>
</feature>
<sequence>MNMVIKCLLAALWLLAVPWAAGGVVLCKSKKSSMGMNLLAGYLMMFSFAEILALAAIWAKLPLHVLKYSLAAVMASAAVLGIVLALVKRNGFTGNGEKTGKMSFYFVVAAILILLQLVAASFLAHMDADDAFYVATATTSVHTDTVFSINPYTGYSYTRLPSRYVLSPFPIFLAVISSLVGLHPAIVAHVIFPVVFIFMAYLVLYQYAKRWFPEDEHARGIFMIFCAVLIWFSAYSVYNSENFQMIRIWQGKACLASVFLPLLLYLGIGIILEKEQEYSWLLLLLADISCCLLSSMGIILACMMLVILLIMGLVRFHSLQKAACTALCCLPSLLLGLVYIMIR</sequence>
<keyword evidence="1" id="KW-1133">Transmembrane helix</keyword>
<dbReference type="Proteomes" id="UP000452293">
    <property type="component" value="Unassembled WGS sequence"/>
</dbReference>
<evidence type="ECO:0000313" key="2">
    <source>
        <dbReference type="EMBL" id="MZL77257.1"/>
    </source>
</evidence>
<feature type="transmembrane region" description="Helical" evidence="1">
    <location>
        <begin position="39"/>
        <end position="58"/>
    </location>
</feature>
<evidence type="ECO:0000313" key="3">
    <source>
        <dbReference type="Proteomes" id="UP000452293"/>
    </source>
</evidence>
<organism evidence="2 3">
    <name type="scientific">Blautia massiliensis</name>
    <name type="common">ex Durand et al. 2017</name>
    <dbReference type="NCBI Taxonomy" id="1737424"/>
    <lineage>
        <taxon>Bacteria</taxon>
        <taxon>Bacillati</taxon>
        <taxon>Bacillota</taxon>
        <taxon>Clostridia</taxon>
        <taxon>Lachnospirales</taxon>
        <taxon>Lachnospiraceae</taxon>
        <taxon>Blautia</taxon>
    </lineage>
</organism>
<feature type="transmembrane region" description="Helical" evidence="1">
    <location>
        <begin position="278"/>
        <end position="310"/>
    </location>
</feature>
<keyword evidence="1" id="KW-0472">Membrane</keyword>
<dbReference type="InterPro" id="IPR045723">
    <property type="entry name" value="DUF6077"/>
</dbReference>
<feature type="transmembrane region" description="Helical" evidence="1">
    <location>
        <begin position="102"/>
        <end position="124"/>
    </location>
</feature>
<feature type="transmembrane region" description="Helical" evidence="1">
    <location>
        <begin position="250"/>
        <end position="272"/>
    </location>
</feature>
<evidence type="ECO:0000256" key="1">
    <source>
        <dbReference type="SAM" id="Phobius"/>
    </source>
</evidence>
<feature type="transmembrane region" description="Helical" evidence="1">
    <location>
        <begin position="322"/>
        <end position="342"/>
    </location>
</feature>
<reference evidence="2 3" key="1">
    <citation type="journal article" date="2019" name="Nat. Med.">
        <title>A library of human gut bacterial isolates paired with longitudinal multiomics data enables mechanistic microbiome research.</title>
        <authorList>
            <person name="Poyet M."/>
            <person name="Groussin M."/>
            <person name="Gibbons S.M."/>
            <person name="Avila-Pacheco J."/>
            <person name="Jiang X."/>
            <person name="Kearney S.M."/>
            <person name="Perrotta A.R."/>
            <person name="Berdy B."/>
            <person name="Zhao S."/>
            <person name="Lieberman T.D."/>
            <person name="Swanson P.K."/>
            <person name="Smith M."/>
            <person name="Roesemann S."/>
            <person name="Alexander J.E."/>
            <person name="Rich S.A."/>
            <person name="Livny J."/>
            <person name="Vlamakis H."/>
            <person name="Clish C."/>
            <person name="Bullock K."/>
            <person name="Deik A."/>
            <person name="Scott J."/>
            <person name="Pierce K.A."/>
            <person name="Xavier R.J."/>
            <person name="Alm E.J."/>
        </authorList>
    </citation>
    <scope>NUCLEOTIDE SEQUENCE [LARGE SCALE GENOMIC DNA]</scope>
    <source>
        <strain evidence="2 3">BIOML-A1</strain>
    </source>
</reference>
<feature type="transmembrane region" description="Helical" evidence="1">
    <location>
        <begin position="164"/>
        <end position="183"/>
    </location>
</feature>
<keyword evidence="1" id="KW-0812">Transmembrane</keyword>
<proteinExistence type="predicted"/>
<keyword evidence="3" id="KW-1185">Reference proteome</keyword>
<accession>A0ABW9X4K9</accession>
<feature type="transmembrane region" description="Helical" evidence="1">
    <location>
        <begin position="131"/>
        <end position="152"/>
    </location>
</feature>
<evidence type="ECO:0008006" key="4">
    <source>
        <dbReference type="Google" id="ProtNLM"/>
    </source>
</evidence>
<dbReference type="Pfam" id="PF19554">
    <property type="entry name" value="DUF6077"/>
    <property type="match status" value="1"/>
</dbReference>
<protein>
    <recommendedName>
        <fullName evidence="4">DUF2029 domain-containing protein</fullName>
    </recommendedName>
</protein>
<gene>
    <name evidence="2" type="ORF">GT718_07760</name>
</gene>